<dbReference type="AlphaFoldDB" id="A0A1J5MSK5"/>
<proteinExistence type="predicted"/>
<dbReference type="Pfam" id="PF22751">
    <property type="entry name" value="DUF488-N3a"/>
    <property type="match status" value="1"/>
</dbReference>
<dbReference type="OrthoDB" id="9790745at2"/>
<organism evidence="2 3">
    <name type="scientific">Pseudodesulfovibrio hydrargyri</name>
    <dbReference type="NCBI Taxonomy" id="2125990"/>
    <lineage>
        <taxon>Bacteria</taxon>
        <taxon>Pseudomonadati</taxon>
        <taxon>Thermodesulfobacteriota</taxon>
        <taxon>Desulfovibrionia</taxon>
        <taxon>Desulfovibrionales</taxon>
        <taxon>Desulfovibrionaceae</taxon>
    </lineage>
</organism>
<dbReference type="RefSeq" id="WP_071544552.1">
    <property type="nucleotide sequence ID" value="NZ_LKAQ01000004.1"/>
</dbReference>
<gene>
    <name evidence="2" type="ORF">BerOc1_00913</name>
</gene>
<evidence type="ECO:0000259" key="1">
    <source>
        <dbReference type="Pfam" id="PF22751"/>
    </source>
</evidence>
<name>A0A1J5MSK5_9BACT</name>
<accession>A0A1J5MSK5</accession>
<evidence type="ECO:0000313" key="3">
    <source>
        <dbReference type="Proteomes" id="UP000181901"/>
    </source>
</evidence>
<sequence>MPVQVVRLGTPRRKGEGIRIGTVRRPPRGVRKSDYAAQNWYDVWLPDVAPTPELMKQGQAVETEAQWAAFAKKYRRELAAPDKTRALQLLAAFSASSDFSIGCYCEDRNRCHIAVLSEVLAELGAVFRDGE</sequence>
<protein>
    <recommendedName>
        <fullName evidence="1">DUF488 domain-containing protein</fullName>
    </recommendedName>
</protein>
<feature type="domain" description="DUF488" evidence="1">
    <location>
        <begin position="3"/>
        <end position="122"/>
    </location>
</feature>
<dbReference type="EMBL" id="LKAQ01000004">
    <property type="protein sequence ID" value="OIQ48994.1"/>
    <property type="molecule type" value="Genomic_DNA"/>
</dbReference>
<keyword evidence="3" id="KW-1185">Reference proteome</keyword>
<reference evidence="2 3" key="1">
    <citation type="submission" date="2015-09" db="EMBL/GenBank/DDBJ databases">
        <title>Genome of Desulfovibrio dechloracetivorans BerOc1, a mercury methylating strain isolated from highly hydrocarbons and metals contaminated coastal sediments.</title>
        <authorList>
            <person name="Goni Urriza M."/>
            <person name="Gassie C."/>
            <person name="Bouchez O."/>
            <person name="Klopp C."/>
            <person name="Ranchou-Peyruse A."/>
            <person name="Remy G."/>
        </authorList>
    </citation>
    <scope>NUCLEOTIDE SEQUENCE [LARGE SCALE GENOMIC DNA]</scope>
    <source>
        <strain evidence="2 3">BerOc1</strain>
    </source>
</reference>
<comment type="caution">
    <text evidence="2">The sequence shown here is derived from an EMBL/GenBank/DDBJ whole genome shotgun (WGS) entry which is preliminary data.</text>
</comment>
<dbReference type="InterPro" id="IPR054495">
    <property type="entry name" value="DUF488-N3a"/>
</dbReference>
<evidence type="ECO:0000313" key="2">
    <source>
        <dbReference type="EMBL" id="OIQ48994.1"/>
    </source>
</evidence>
<dbReference type="Proteomes" id="UP000181901">
    <property type="component" value="Unassembled WGS sequence"/>
</dbReference>